<dbReference type="RefSeq" id="WP_171244442.1">
    <property type="nucleotide sequence ID" value="NZ_JABEPQ010000003.1"/>
</dbReference>
<feature type="domain" description="Thioredoxin" evidence="6">
    <location>
        <begin position="39"/>
        <end position="222"/>
    </location>
</feature>
<dbReference type="PANTHER" id="PTHR13887">
    <property type="entry name" value="GLUTATHIONE S-TRANSFERASE KAPPA"/>
    <property type="match status" value="1"/>
</dbReference>
<dbReference type="Pfam" id="PF13462">
    <property type="entry name" value="Thioredoxin_4"/>
    <property type="match status" value="1"/>
</dbReference>
<accession>A0A849HJ83</accession>
<evidence type="ECO:0000256" key="5">
    <source>
        <dbReference type="ARBA" id="ARBA00023284"/>
    </source>
</evidence>
<dbReference type="AlphaFoldDB" id="A0A849HJ83"/>
<name>A0A849HJ83_9MICO</name>
<dbReference type="SUPFAM" id="SSF52833">
    <property type="entry name" value="Thioredoxin-like"/>
    <property type="match status" value="1"/>
</dbReference>
<keyword evidence="8" id="KW-1185">Reference proteome</keyword>
<protein>
    <submittedName>
        <fullName evidence="7">Thioredoxin domain-containing protein</fullName>
    </submittedName>
</protein>
<keyword evidence="5" id="KW-0676">Redox-active center</keyword>
<dbReference type="GO" id="GO:0016491">
    <property type="term" value="F:oxidoreductase activity"/>
    <property type="evidence" value="ECO:0007669"/>
    <property type="project" value="UniProtKB-KW"/>
</dbReference>
<organism evidence="7 8">
    <name type="scientific">Knoellia koreensis</name>
    <dbReference type="NCBI Taxonomy" id="2730921"/>
    <lineage>
        <taxon>Bacteria</taxon>
        <taxon>Bacillati</taxon>
        <taxon>Actinomycetota</taxon>
        <taxon>Actinomycetes</taxon>
        <taxon>Micrococcales</taxon>
        <taxon>Intrasporangiaceae</taxon>
        <taxon>Knoellia</taxon>
    </lineage>
</organism>
<evidence type="ECO:0000313" key="8">
    <source>
        <dbReference type="Proteomes" id="UP000588586"/>
    </source>
</evidence>
<evidence type="ECO:0000256" key="3">
    <source>
        <dbReference type="ARBA" id="ARBA00023002"/>
    </source>
</evidence>
<dbReference type="InterPro" id="IPR036249">
    <property type="entry name" value="Thioredoxin-like_sf"/>
</dbReference>
<dbReference type="InterPro" id="IPR012336">
    <property type="entry name" value="Thioredoxin-like_fold"/>
</dbReference>
<keyword evidence="4" id="KW-1015">Disulfide bond</keyword>
<dbReference type="PANTHER" id="PTHR13887:SF14">
    <property type="entry name" value="DISULFIDE BOND FORMATION PROTEIN D"/>
    <property type="match status" value="1"/>
</dbReference>
<evidence type="ECO:0000259" key="6">
    <source>
        <dbReference type="PROSITE" id="PS51352"/>
    </source>
</evidence>
<gene>
    <name evidence="7" type="ORF">HJG52_15150</name>
</gene>
<dbReference type="InterPro" id="IPR013766">
    <property type="entry name" value="Thioredoxin_domain"/>
</dbReference>
<keyword evidence="2" id="KW-0732">Signal</keyword>
<reference evidence="7 8" key="1">
    <citation type="submission" date="2020-04" db="EMBL/GenBank/DDBJ databases">
        <title>Knoellia sp. isolate from air conditioner.</title>
        <authorList>
            <person name="Chea S."/>
            <person name="Kim D.-U."/>
        </authorList>
    </citation>
    <scope>NUCLEOTIDE SEQUENCE [LARGE SCALE GENOMIC DNA]</scope>
    <source>
        <strain evidence="7 8">DB2414S</strain>
    </source>
</reference>
<evidence type="ECO:0000256" key="4">
    <source>
        <dbReference type="ARBA" id="ARBA00023157"/>
    </source>
</evidence>
<dbReference type="Gene3D" id="3.40.30.10">
    <property type="entry name" value="Glutaredoxin"/>
    <property type="match status" value="1"/>
</dbReference>
<proteinExistence type="inferred from homology"/>
<keyword evidence="3" id="KW-0560">Oxidoreductase</keyword>
<evidence type="ECO:0000256" key="2">
    <source>
        <dbReference type="ARBA" id="ARBA00022729"/>
    </source>
</evidence>
<evidence type="ECO:0000313" key="7">
    <source>
        <dbReference type="EMBL" id="NNM47332.1"/>
    </source>
</evidence>
<comment type="caution">
    <text evidence="7">The sequence shown here is derived from an EMBL/GenBank/DDBJ whole genome shotgun (WGS) entry which is preliminary data.</text>
</comment>
<sequence>MKRNVLVSGVIVALFVGVIGAVLAFAPDRGSGGPGGGGGGGGGAVDAATLVRENSHRLQTAADGKVTVVEFLDFECEACRAAYPVVEDLRAKYEGKVTFVLRYFPIPSHQNSMNAAVAVEAAAQQGKLEPMYKKMYDTQAQWGEQQESRAPLFRQFAQELGLDLAAYDKAVADPATQKRVEADRNDGVALGVQGTPTFFLNGTMIQPQSVQDFEAKIDAALAK</sequence>
<dbReference type="EMBL" id="JABEPQ010000003">
    <property type="protein sequence ID" value="NNM47332.1"/>
    <property type="molecule type" value="Genomic_DNA"/>
</dbReference>
<dbReference type="Proteomes" id="UP000588586">
    <property type="component" value="Unassembled WGS sequence"/>
</dbReference>
<evidence type="ECO:0000256" key="1">
    <source>
        <dbReference type="ARBA" id="ARBA00005791"/>
    </source>
</evidence>
<comment type="similarity">
    <text evidence="1">Belongs to the thioredoxin family. DsbA subfamily.</text>
</comment>
<dbReference type="PROSITE" id="PS51352">
    <property type="entry name" value="THIOREDOXIN_2"/>
    <property type="match status" value="1"/>
</dbReference>